<evidence type="ECO:0000256" key="4">
    <source>
        <dbReference type="ARBA" id="ARBA00022692"/>
    </source>
</evidence>
<organism evidence="9 10">
    <name type="scientific">Caldicoprobacter faecalis</name>
    <dbReference type="NCBI Taxonomy" id="937334"/>
    <lineage>
        <taxon>Bacteria</taxon>
        <taxon>Bacillati</taxon>
        <taxon>Bacillota</taxon>
        <taxon>Clostridia</taxon>
        <taxon>Caldicoprobacterales</taxon>
        <taxon>Caldicoprobacteraceae</taxon>
        <taxon>Caldicoprobacter</taxon>
    </lineage>
</organism>
<gene>
    <name evidence="9" type="ORF">SAMN05444406_1592</name>
</gene>
<dbReference type="Gene3D" id="1.10.3720.10">
    <property type="entry name" value="MetI-like"/>
    <property type="match status" value="1"/>
</dbReference>
<evidence type="ECO:0000256" key="5">
    <source>
        <dbReference type="ARBA" id="ARBA00022989"/>
    </source>
</evidence>
<comment type="subcellular location">
    <subcellularLocation>
        <location evidence="1 7">Cell membrane</location>
        <topology evidence="1 7">Multi-pass membrane protein</topology>
    </subcellularLocation>
</comment>
<accession>A0A1I5YR12</accession>
<evidence type="ECO:0000256" key="6">
    <source>
        <dbReference type="ARBA" id="ARBA00023136"/>
    </source>
</evidence>
<name>A0A1I5YR12_9FIRM</name>
<feature type="transmembrane region" description="Helical" evidence="7">
    <location>
        <begin position="102"/>
        <end position="126"/>
    </location>
</feature>
<evidence type="ECO:0000256" key="1">
    <source>
        <dbReference type="ARBA" id="ARBA00004651"/>
    </source>
</evidence>
<comment type="similarity">
    <text evidence="7">Belongs to the binding-protein-dependent transport system permease family.</text>
</comment>
<protein>
    <submittedName>
        <fullName evidence="9">Peptide/nickel transport system permease protein</fullName>
    </submittedName>
</protein>
<keyword evidence="10" id="KW-1185">Reference proteome</keyword>
<evidence type="ECO:0000256" key="3">
    <source>
        <dbReference type="ARBA" id="ARBA00022475"/>
    </source>
</evidence>
<dbReference type="PANTHER" id="PTHR30465">
    <property type="entry name" value="INNER MEMBRANE ABC TRANSPORTER"/>
    <property type="match status" value="1"/>
</dbReference>
<dbReference type="OrthoDB" id="9773221at2"/>
<dbReference type="PANTHER" id="PTHR30465:SF43">
    <property type="entry name" value="OLIGOPEPTIDE ABC TRANSPORTER, PERMEASE PROTEIN"/>
    <property type="match status" value="1"/>
</dbReference>
<dbReference type="RefSeq" id="WP_092282875.1">
    <property type="nucleotide sequence ID" value="NZ_FOXR01000059.1"/>
</dbReference>
<dbReference type="GO" id="GO:0055085">
    <property type="term" value="P:transmembrane transport"/>
    <property type="evidence" value="ECO:0007669"/>
    <property type="project" value="InterPro"/>
</dbReference>
<dbReference type="AlphaFoldDB" id="A0A1I5YR12"/>
<dbReference type="EMBL" id="FOXR01000059">
    <property type="protein sequence ID" value="SFQ46698.1"/>
    <property type="molecule type" value="Genomic_DNA"/>
</dbReference>
<dbReference type="InterPro" id="IPR045621">
    <property type="entry name" value="BPD_transp_1_N"/>
</dbReference>
<feature type="transmembrane region" description="Helical" evidence="7">
    <location>
        <begin position="195"/>
        <end position="214"/>
    </location>
</feature>
<evidence type="ECO:0000313" key="9">
    <source>
        <dbReference type="EMBL" id="SFQ46698.1"/>
    </source>
</evidence>
<dbReference type="CDD" id="cd06261">
    <property type="entry name" value="TM_PBP2"/>
    <property type="match status" value="1"/>
</dbReference>
<sequence>MAGYVIRRFLSLIPLLFILSIVVFIIIELPPGDFLTVYIEQLKSSGVLISEEEIARLVKQYALDKPLHIRYITWIKNIILHGDFGRSFRWNRPVVELIKERVALSAVISLFSIVFVWIIGVSIGIYSAVKQYSMFDYIFTFIGFIGVSIPGFLLALLIIWFAYTKFDIYISGLFSQQFVDAPWSLAKVLDMLKHIWVPVIIIAVSGIAGNIRTMRANLLDELRKPYVTVARAKGLSETRLLIKYPIRIAVNPMISTIGWTLPAIFSGESLASIILNLPTIGPLLMQALLAQDMYLAGSLILIMGALTLVGTLISDILLAWADPRIRYGNTGGK</sequence>
<dbReference type="Proteomes" id="UP000198577">
    <property type="component" value="Unassembled WGS sequence"/>
</dbReference>
<feature type="transmembrane region" description="Helical" evidence="7">
    <location>
        <begin position="248"/>
        <end position="274"/>
    </location>
</feature>
<dbReference type="InterPro" id="IPR000515">
    <property type="entry name" value="MetI-like"/>
</dbReference>
<keyword evidence="2 7" id="KW-0813">Transport</keyword>
<proteinExistence type="inferred from homology"/>
<evidence type="ECO:0000256" key="7">
    <source>
        <dbReference type="RuleBase" id="RU363032"/>
    </source>
</evidence>
<dbReference type="InterPro" id="IPR035906">
    <property type="entry name" value="MetI-like_sf"/>
</dbReference>
<dbReference type="SUPFAM" id="SSF161098">
    <property type="entry name" value="MetI-like"/>
    <property type="match status" value="1"/>
</dbReference>
<feature type="transmembrane region" description="Helical" evidence="7">
    <location>
        <begin position="9"/>
        <end position="27"/>
    </location>
</feature>
<reference evidence="9 10" key="1">
    <citation type="submission" date="2016-10" db="EMBL/GenBank/DDBJ databases">
        <authorList>
            <person name="de Groot N.N."/>
        </authorList>
    </citation>
    <scope>NUCLEOTIDE SEQUENCE [LARGE SCALE GENOMIC DNA]</scope>
    <source>
        <strain evidence="9 10">DSM 20678</strain>
    </source>
</reference>
<keyword evidence="5 7" id="KW-1133">Transmembrane helix</keyword>
<dbReference type="Pfam" id="PF00528">
    <property type="entry name" value="BPD_transp_1"/>
    <property type="match status" value="1"/>
</dbReference>
<keyword evidence="3" id="KW-1003">Cell membrane</keyword>
<feature type="transmembrane region" description="Helical" evidence="7">
    <location>
        <begin position="294"/>
        <end position="320"/>
    </location>
</feature>
<keyword evidence="6 7" id="KW-0472">Membrane</keyword>
<evidence type="ECO:0000313" key="10">
    <source>
        <dbReference type="Proteomes" id="UP000198577"/>
    </source>
</evidence>
<dbReference type="GO" id="GO:0005886">
    <property type="term" value="C:plasma membrane"/>
    <property type="evidence" value="ECO:0007669"/>
    <property type="project" value="UniProtKB-SubCell"/>
</dbReference>
<feature type="domain" description="ABC transmembrane type-1" evidence="8">
    <location>
        <begin position="102"/>
        <end position="318"/>
    </location>
</feature>
<evidence type="ECO:0000256" key="2">
    <source>
        <dbReference type="ARBA" id="ARBA00022448"/>
    </source>
</evidence>
<dbReference type="Pfam" id="PF19300">
    <property type="entry name" value="BPD_transp_1_N"/>
    <property type="match status" value="1"/>
</dbReference>
<evidence type="ECO:0000259" key="8">
    <source>
        <dbReference type="PROSITE" id="PS50928"/>
    </source>
</evidence>
<dbReference type="PROSITE" id="PS50928">
    <property type="entry name" value="ABC_TM1"/>
    <property type="match status" value="1"/>
</dbReference>
<dbReference type="STRING" id="937334.SAMN05444406_1592"/>
<feature type="transmembrane region" description="Helical" evidence="7">
    <location>
        <begin position="138"/>
        <end position="163"/>
    </location>
</feature>
<keyword evidence="4 7" id="KW-0812">Transmembrane</keyword>